<dbReference type="Proteomes" id="UP000192678">
    <property type="component" value="Unassembled WGS sequence"/>
</dbReference>
<protein>
    <submittedName>
        <fullName evidence="2">Putative membrane protein</fullName>
    </submittedName>
</protein>
<keyword evidence="1" id="KW-1133">Transmembrane helix</keyword>
<proteinExistence type="predicted"/>
<keyword evidence="3" id="KW-1185">Reference proteome</keyword>
<reference evidence="2 3" key="1">
    <citation type="submission" date="2017-04" db="EMBL/GenBank/DDBJ databases">
        <authorList>
            <person name="Afonso C.L."/>
            <person name="Miller P.J."/>
            <person name="Scott M.A."/>
            <person name="Spackman E."/>
            <person name="Goraichik I."/>
            <person name="Dimitrov K.M."/>
            <person name="Suarez D.L."/>
            <person name="Swayne D.E."/>
        </authorList>
    </citation>
    <scope>NUCLEOTIDE SEQUENCE [LARGE SCALE GENOMIC DNA]</scope>
    <source>
        <strain evidence="2 3">DSM 19625</strain>
    </source>
</reference>
<dbReference type="PANTHER" id="PTHR37309:SF1">
    <property type="entry name" value="SLR0284 PROTEIN"/>
    <property type="match status" value="1"/>
</dbReference>
<dbReference type="EMBL" id="FWYB01000002">
    <property type="protein sequence ID" value="SMC72888.1"/>
    <property type="molecule type" value="Genomic_DNA"/>
</dbReference>
<name>A0A1W2BK45_9SPHI</name>
<accession>A0A1W2BK45</accession>
<feature type="transmembrane region" description="Helical" evidence="1">
    <location>
        <begin position="90"/>
        <end position="110"/>
    </location>
</feature>
<dbReference type="STRING" id="475255.SAMN04488101_102520"/>
<gene>
    <name evidence="2" type="ORF">SAMN04488101_102520</name>
</gene>
<organism evidence="2 3">
    <name type="scientific">Pedobacter nyackensis</name>
    <dbReference type="NCBI Taxonomy" id="475255"/>
    <lineage>
        <taxon>Bacteria</taxon>
        <taxon>Pseudomonadati</taxon>
        <taxon>Bacteroidota</taxon>
        <taxon>Sphingobacteriia</taxon>
        <taxon>Sphingobacteriales</taxon>
        <taxon>Sphingobacteriaceae</taxon>
        <taxon>Pedobacter</taxon>
    </lineage>
</organism>
<keyword evidence="1" id="KW-0472">Membrane</keyword>
<evidence type="ECO:0000313" key="3">
    <source>
        <dbReference type="Proteomes" id="UP000192678"/>
    </source>
</evidence>
<evidence type="ECO:0000313" key="2">
    <source>
        <dbReference type="EMBL" id="SMC72888.1"/>
    </source>
</evidence>
<dbReference type="OrthoDB" id="6402664at2"/>
<dbReference type="Pfam" id="PF04020">
    <property type="entry name" value="Phage_holin_4_2"/>
    <property type="match status" value="1"/>
</dbReference>
<dbReference type="RefSeq" id="WP_084288479.1">
    <property type="nucleotide sequence ID" value="NZ_FWYB01000002.1"/>
</dbReference>
<sequence length="116" mass="12109">MKLIVEILLTGLAVFIGARYLVPGVTVDGFGTAVVAAILIALANATIGLILRVLTFPINFLTLGLVSFIITVMMILLVDNMMIGFNTSGFWAAAILAIVVALIKAVFGAIGGTEKD</sequence>
<feature type="transmembrane region" description="Helical" evidence="1">
    <location>
        <begin position="58"/>
        <end position="78"/>
    </location>
</feature>
<feature type="transmembrane region" description="Helical" evidence="1">
    <location>
        <begin position="29"/>
        <end position="51"/>
    </location>
</feature>
<evidence type="ECO:0000256" key="1">
    <source>
        <dbReference type="SAM" id="Phobius"/>
    </source>
</evidence>
<dbReference type="PANTHER" id="PTHR37309">
    <property type="entry name" value="SLR0284 PROTEIN"/>
    <property type="match status" value="1"/>
</dbReference>
<dbReference type="InterPro" id="IPR007165">
    <property type="entry name" value="Phage_holin_4_2"/>
</dbReference>
<keyword evidence="1" id="KW-0812">Transmembrane</keyword>
<dbReference type="AlphaFoldDB" id="A0A1W2BK45"/>